<sequence>IDEIGPTFVHLKIVPGAGPNYPYVRVSDCVNAFREALAKTPEKILP</sequence>
<protein>
    <submittedName>
        <fullName evidence="1">Uncharacterized protein</fullName>
    </submittedName>
</protein>
<evidence type="ECO:0000313" key="1">
    <source>
        <dbReference type="EMBL" id="GAI80696.1"/>
    </source>
</evidence>
<reference evidence="1" key="1">
    <citation type="journal article" date="2014" name="Front. Microbiol.">
        <title>High frequency of phylogenetically diverse reductive dehalogenase-homologous genes in deep subseafloor sedimentary metagenomes.</title>
        <authorList>
            <person name="Kawai M."/>
            <person name="Futagami T."/>
            <person name="Toyoda A."/>
            <person name="Takaki Y."/>
            <person name="Nishi S."/>
            <person name="Hori S."/>
            <person name="Arai W."/>
            <person name="Tsubouchi T."/>
            <person name="Morono Y."/>
            <person name="Uchiyama I."/>
            <person name="Ito T."/>
            <person name="Fujiyama A."/>
            <person name="Inagaki F."/>
            <person name="Takami H."/>
        </authorList>
    </citation>
    <scope>NUCLEOTIDE SEQUENCE</scope>
    <source>
        <strain evidence="1">Expedition CK06-06</strain>
    </source>
</reference>
<accession>X1SNG9</accession>
<gene>
    <name evidence="1" type="ORF">S12H4_14243</name>
</gene>
<dbReference type="EMBL" id="BARW01006785">
    <property type="protein sequence ID" value="GAI80696.1"/>
    <property type="molecule type" value="Genomic_DNA"/>
</dbReference>
<organism evidence="1">
    <name type="scientific">marine sediment metagenome</name>
    <dbReference type="NCBI Taxonomy" id="412755"/>
    <lineage>
        <taxon>unclassified sequences</taxon>
        <taxon>metagenomes</taxon>
        <taxon>ecological metagenomes</taxon>
    </lineage>
</organism>
<dbReference type="AlphaFoldDB" id="X1SNG9"/>
<proteinExistence type="predicted"/>
<comment type="caution">
    <text evidence="1">The sequence shown here is derived from an EMBL/GenBank/DDBJ whole genome shotgun (WGS) entry which is preliminary data.</text>
</comment>
<feature type="non-terminal residue" evidence="1">
    <location>
        <position position="1"/>
    </location>
</feature>
<name>X1SNG9_9ZZZZ</name>